<dbReference type="PANTHER" id="PTHR45739">
    <property type="entry name" value="MATRIX PROTEIN, PUTATIVE-RELATED"/>
    <property type="match status" value="1"/>
</dbReference>
<dbReference type="GO" id="GO:0009653">
    <property type="term" value="P:anatomical structure morphogenesis"/>
    <property type="evidence" value="ECO:0007669"/>
    <property type="project" value="TreeGrafter"/>
</dbReference>
<organism evidence="1 2">
    <name type="scientific">Aliikangiella marina</name>
    <dbReference type="NCBI Taxonomy" id="1712262"/>
    <lineage>
        <taxon>Bacteria</taxon>
        <taxon>Pseudomonadati</taxon>
        <taxon>Pseudomonadota</taxon>
        <taxon>Gammaproteobacteria</taxon>
        <taxon>Oceanospirillales</taxon>
        <taxon>Pleioneaceae</taxon>
        <taxon>Aliikangiella</taxon>
    </lineage>
</organism>
<dbReference type="Proteomes" id="UP000317839">
    <property type="component" value="Unassembled WGS sequence"/>
</dbReference>
<dbReference type="Pfam" id="PF17963">
    <property type="entry name" value="Big_9"/>
    <property type="match status" value="5"/>
</dbReference>
<dbReference type="EMBL" id="VIKR01000001">
    <property type="protein sequence ID" value="TQV77224.1"/>
    <property type="molecule type" value="Genomic_DNA"/>
</dbReference>
<dbReference type="PANTHER" id="PTHR45739:SF8">
    <property type="entry name" value="FRAS1-RELATED EXTRACELLULAR MATRIX PROTEIN 1"/>
    <property type="match status" value="1"/>
</dbReference>
<name>A0A545TJ13_9GAMM</name>
<keyword evidence="2" id="KW-1185">Reference proteome</keyword>
<evidence type="ECO:0000313" key="1">
    <source>
        <dbReference type="EMBL" id="TQV77224.1"/>
    </source>
</evidence>
<dbReference type="Gene3D" id="2.60.40.2810">
    <property type="match status" value="3"/>
</dbReference>
<dbReference type="InterPro" id="IPR051561">
    <property type="entry name" value="FRAS1_ECM"/>
</dbReference>
<proteinExistence type="predicted"/>
<dbReference type="OrthoDB" id="8561077at2"/>
<accession>A0A545TJ13</accession>
<comment type="caution">
    <text evidence="1">The sequence shown here is derived from an EMBL/GenBank/DDBJ whole genome shotgun (WGS) entry which is preliminary data.</text>
</comment>
<gene>
    <name evidence="1" type="ORF">FLL45_04565</name>
</gene>
<evidence type="ECO:0000313" key="2">
    <source>
        <dbReference type="Proteomes" id="UP000317839"/>
    </source>
</evidence>
<dbReference type="Gene3D" id="2.60.40.3440">
    <property type="match status" value="2"/>
</dbReference>
<dbReference type="AlphaFoldDB" id="A0A545TJ13"/>
<dbReference type="RefSeq" id="WP_142940798.1">
    <property type="nucleotide sequence ID" value="NZ_VIKR01000001.1"/>
</dbReference>
<dbReference type="NCBIfam" id="NF012211">
    <property type="entry name" value="tand_rpt_95"/>
    <property type="match status" value="4"/>
</dbReference>
<protein>
    <submittedName>
        <fullName evidence="1">Tandem-95 repeat protein</fullName>
    </submittedName>
</protein>
<sequence>MKVKITSKLIAIFCYLFFAIISTNGNKLLAASCELYPITVSNQLVSNSLDGDIFSQVAVGVGTGNYSWLTWDGKNDAPSLADSLLIPGNSDLYINPYDSGDTELSPGDWVQGRPGVKNSSTIRSNLNVLLNRPIQIPIWSNKLGQGSQFNYQTISFATIELTEYKLNGKGWISFIYRGPAECDANSPPVAENSSIEGIENTEITIEFLATDADNDVLSYVIVTPPENGDLIGQGPVYTYTPFTDFTGSEIIEFIANDGTSDSNIGTVTITVSPEQNAPPIAFNTSLETTESTSFTFTVNVTDADNDPLDYIVVSDTNNGLLVGNSDIGTGPNYTYTPNAGFLGTDTFQFKANDGKTDSNIATVSIMVVPFANNPPVAFDANLETTESIAFDVLVNAEDADNDPLTYQIIQPPMSGTLLGDGPNYVYTPNSGFVGSDSFSFIVDDGQDSSNEATVTIQVNPAANNPPVAQNTAVETDESTTANITLLATDADNDPLTYQIVDNAQNGLLEGNGTDYIYTPNPGFFGEDSFTFIASDGIDDSELATVTIFVLEAVNSPPQIVPADYGVEQFFEIEFMVEAFDPDDDPLTYIIVQQPSNGTIEGNGPNYIYRPDDFFTGEDEMLIKVNDGTVDSETVAITFFVFDGGE</sequence>
<reference evidence="1 2" key="1">
    <citation type="submission" date="2019-06" db="EMBL/GenBank/DDBJ databases">
        <title>Draft genome of Aliikangiella marina GYP-15.</title>
        <authorList>
            <person name="Wang G."/>
        </authorList>
    </citation>
    <scope>NUCLEOTIDE SEQUENCE [LARGE SCALE GENOMIC DNA]</scope>
    <source>
        <strain evidence="1 2">GYP-15</strain>
    </source>
</reference>